<dbReference type="PROSITE" id="PS51257">
    <property type="entry name" value="PROKAR_LIPOPROTEIN"/>
    <property type="match status" value="1"/>
</dbReference>
<dbReference type="GO" id="GO:0055052">
    <property type="term" value="C:ATP-binding cassette (ABC) transporter complex, substrate-binding subunit-containing"/>
    <property type="evidence" value="ECO:0007669"/>
    <property type="project" value="TreeGrafter"/>
</dbReference>
<keyword evidence="3 4" id="KW-0732">Signal</keyword>
<dbReference type="RefSeq" id="WP_088994106.1">
    <property type="nucleotide sequence ID" value="NZ_LT607750.1"/>
</dbReference>
<sequence length="413" mass="44047">MRVRKSLSAVAVALVAALAATGCGGSGSGDSGKATVTMWTYPVIADEAKHRAHWDETIKAFQAANPDIEVKVEIFPWANRDQALATAIAGNKGPDAVYLIPDQLPKYARNIEPIDKYLDDAAKSDYHENVVQSVSIDGKMMGAPILTSAATPICNKKVFAAVGETTYPTSWNDLLTLAPKFKAKGYDITAYAGDAKQTLNQTFYPLLWQAGGEVFSPDGKSVTFNSDAGKKALTFAKQLVDGGYVDKTLLTTAPPIEQTRIAQNKVGCVWHVPAAEIEKFWGKENIQVVPHFTETKQIGYGTVGSLSMLKNAESKEATGKWIAFATNADNSKKYDVGAGLFSARKSTGPLYAGDPVFGEQEKHVGTSTVGPLHEKARDVQGVLSPEIQAALLGKKSVEQALDDAAKAAAPLLG</sequence>
<keyword evidence="6" id="KW-1185">Reference proteome</keyword>
<name>A0A1C5I3G6_9ACTN</name>
<feature type="chain" id="PRO_5038566305" evidence="4">
    <location>
        <begin position="23"/>
        <end position="413"/>
    </location>
</feature>
<accession>A0A1C5I3G6</accession>
<dbReference type="InterPro" id="IPR006059">
    <property type="entry name" value="SBP"/>
</dbReference>
<keyword evidence="5" id="KW-0762">Sugar transport</keyword>
<dbReference type="Gene3D" id="3.40.190.10">
    <property type="entry name" value="Periplasmic binding protein-like II"/>
    <property type="match status" value="1"/>
</dbReference>
<evidence type="ECO:0000256" key="4">
    <source>
        <dbReference type="SAM" id="SignalP"/>
    </source>
</evidence>
<dbReference type="GO" id="GO:0042956">
    <property type="term" value="P:maltodextrin transmembrane transport"/>
    <property type="evidence" value="ECO:0007669"/>
    <property type="project" value="TreeGrafter"/>
</dbReference>
<dbReference type="Proteomes" id="UP000198217">
    <property type="component" value="Chromosome I"/>
</dbReference>
<dbReference type="EMBL" id="LT607750">
    <property type="protein sequence ID" value="SCG52639.1"/>
    <property type="molecule type" value="Genomic_DNA"/>
</dbReference>
<dbReference type="Pfam" id="PF01547">
    <property type="entry name" value="SBP_bac_1"/>
    <property type="match status" value="1"/>
</dbReference>
<protein>
    <submittedName>
        <fullName evidence="5">Multiple sugar transport system substrate-binding protein</fullName>
    </submittedName>
</protein>
<evidence type="ECO:0000256" key="3">
    <source>
        <dbReference type="ARBA" id="ARBA00022729"/>
    </source>
</evidence>
<dbReference type="GO" id="GO:1901982">
    <property type="term" value="F:maltose binding"/>
    <property type="evidence" value="ECO:0007669"/>
    <property type="project" value="TreeGrafter"/>
</dbReference>
<feature type="signal peptide" evidence="4">
    <location>
        <begin position="1"/>
        <end position="22"/>
    </location>
</feature>
<evidence type="ECO:0000313" key="5">
    <source>
        <dbReference type="EMBL" id="SCG52639.1"/>
    </source>
</evidence>
<dbReference type="PANTHER" id="PTHR30061:SF50">
    <property type="entry name" value="MALTOSE_MALTODEXTRIN-BINDING PERIPLASMIC PROTEIN"/>
    <property type="match status" value="1"/>
</dbReference>
<reference evidence="5 6" key="1">
    <citation type="submission" date="2016-06" db="EMBL/GenBank/DDBJ databases">
        <authorList>
            <person name="Kjaerup R.B."/>
            <person name="Dalgaard T.S."/>
            <person name="Juul-Madsen H.R."/>
        </authorList>
    </citation>
    <scope>NUCLEOTIDE SEQUENCE [LARGE SCALE GENOMIC DNA]</scope>
    <source>
        <strain evidence="5 6">DSM 43904</strain>
    </source>
</reference>
<keyword evidence="2" id="KW-0813">Transport</keyword>
<evidence type="ECO:0000256" key="1">
    <source>
        <dbReference type="ARBA" id="ARBA00008520"/>
    </source>
</evidence>
<dbReference type="GO" id="GO:0015768">
    <property type="term" value="P:maltose transport"/>
    <property type="evidence" value="ECO:0007669"/>
    <property type="project" value="TreeGrafter"/>
</dbReference>
<dbReference type="AlphaFoldDB" id="A0A1C5I3G6"/>
<organism evidence="5 6">
    <name type="scientific">Micromonospora echinaurantiaca</name>
    <dbReference type="NCBI Taxonomy" id="47857"/>
    <lineage>
        <taxon>Bacteria</taxon>
        <taxon>Bacillati</taxon>
        <taxon>Actinomycetota</taxon>
        <taxon>Actinomycetes</taxon>
        <taxon>Micromonosporales</taxon>
        <taxon>Micromonosporaceae</taxon>
        <taxon>Micromonospora</taxon>
    </lineage>
</organism>
<dbReference type="CDD" id="cd13585">
    <property type="entry name" value="PBP2_TMBP_like"/>
    <property type="match status" value="1"/>
</dbReference>
<proteinExistence type="inferred from homology"/>
<gene>
    <name evidence="5" type="ORF">GA0070609_2690</name>
</gene>
<evidence type="ECO:0000256" key="2">
    <source>
        <dbReference type="ARBA" id="ARBA00022448"/>
    </source>
</evidence>
<dbReference type="PANTHER" id="PTHR30061">
    <property type="entry name" value="MALTOSE-BINDING PERIPLASMIC PROTEIN"/>
    <property type="match status" value="1"/>
</dbReference>
<dbReference type="SUPFAM" id="SSF53850">
    <property type="entry name" value="Periplasmic binding protein-like II"/>
    <property type="match status" value="1"/>
</dbReference>
<evidence type="ECO:0000313" key="6">
    <source>
        <dbReference type="Proteomes" id="UP000198217"/>
    </source>
</evidence>
<comment type="similarity">
    <text evidence="1">Belongs to the bacterial solute-binding protein 1 family.</text>
</comment>